<feature type="compositionally biased region" description="Basic residues" evidence="6">
    <location>
        <begin position="683"/>
        <end position="704"/>
    </location>
</feature>
<dbReference type="InterPro" id="IPR003891">
    <property type="entry name" value="Initiation_fac_eIF4g_MI"/>
</dbReference>
<keyword evidence="3" id="KW-0507">mRNA processing</keyword>
<dbReference type="PROSITE" id="PS51366">
    <property type="entry name" value="MI"/>
    <property type="match status" value="1"/>
</dbReference>
<dbReference type="EMBL" id="UZAI01017263">
    <property type="protein sequence ID" value="VDP22620.1"/>
    <property type="molecule type" value="Genomic_DNA"/>
</dbReference>
<proteinExistence type="inferred from homology"/>
<dbReference type="PANTHER" id="PTHR18034">
    <property type="entry name" value="CELL CYCLE CONTROL PROTEIN CWF22-RELATED"/>
    <property type="match status" value="1"/>
</dbReference>
<dbReference type="STRING" id="48269.A0A183MLQ2"/>
<feature type="compositionally biased region" description="Basic and acidic residues" evidence="6">
    <location>
        <begin position="23"/>
        <end position="34"/>
    </location>
</feature>
<evidence type="ECO:0000256" key="3">
    <source>
        <dbReference type="ARBA" id="ARBA00022664"/>
    </source>
</evidence>
<evidence type="ECO:0000256" key="4">
    <source>
        <dbReference type="ARBA" id="ARBA00023187"/>
    </source>
</evidence>
<feature type="compositionally biased region" description="Low complexity" evidence="6">
    <location>
        <begin position="643"/>
        <end position="678"/>
    </location>
</feature>
<feature type="compositionally biased region" description="Basic residues" evidence="6">
    <location>
        <begin position="711"/>
        <end position="721"/>
    </location>
</feature>
<sequence>MDRGTKRARYSPENEKSSAVSENPKKDDSSKNPDKFANIFGKTGGAYIPPGRLRQMQAQITDKSSEAYQRIAWEALKKSIHGFINKVNVSNLSEVVKQLLMENIVRGRGLFVRSLLTAQSASPTFTHVFSALVAVVNSKFPKVGELVLKRLINEFRKAFRRNQKDRCLSTARFLAHLVNQKVVHELIILELLTLLLEQTTDDSVEVAVSVLKECGAMLSRLVPKGVHGIFEHLRRILNEGQCDKRISYMLEVMFQIRRDGWKDHPIVLPELDLIQESDQITHTTSLLDQVDPEEHLNVFKFDPEFLANEAKYAEIRAALFESNEDSEAESDGENEGEDSDESGNEDDDGDEEDEEHKRSAAATAENQQTIIDQTETNLVHLRRTIYLMLQSSLSADEAGHRLLQLKIKPGEEYEVASMVLDCCAQTRSYESRYGRLAQRLCRVVFPSSTPSSTGSTTVSVSSDLGPGSRYRSNKEVSKPTAKEETPAPVVEESGPPRSYVAQFEKIFSEQYSIIHRLETAKLRNVAFLFAHLLYSDSISWGVFECVRLNERDTTSSGRIFLKHLFLELCSFMGLSKLQARLRDETLQPFFAGLLPRDNPKDTRFAINFLTTIGLGGLTLDLREHLQASRDSALAKKESESKNKLSSSVLGDISISSSSSSSSSSSGDSSSSESESSCSNDEKHRKKRKHSKDKHKLQKKSHSNRHHDEHHQQHKSSKHTSSKHSEMPSDRISKHSDSTHKNDKRSRLKTRPVDTPFFNDTPNSPAHSRQIKMRVK</sequence>
<dbReference type="GO" id="GO:0016607">
    <property type="term" value="C:nuclear speck"/>
    <property type="evidence" value="ECO:0007669"/>
    <property type="project" value="UniProtKB-SubCell"/>
</dbReference>
<accession>A0A183MLQ2</accession>
<evidence type="ECO:0000256" key="1">
    <source>
        <dbReference type="ARBA" id="ARBA00004324"/>
    </source>
</evidence>
<feature type="region of interest" description="Disordered" evidence="6">
    <location>
        <begin position="448"/>
        <end position="494"/>
    </location>
</feature>
<dbReference type="InterPro" id="IPR003890">
    <property type="entry name" value="MIF4G-like_typ-3"/>
</dbReference>
<feature type="compositionally biased region" description="Basic and acidic residues" evidence="6">
    <location>
        <begin position="722"/>
        <end position="740"/>
    </location>
</feature>
<dbReference type="Pfam" id="PF02847">
    <property type="entry name" value="MA3"/>
    <property type="match status" value="1"/>
</dbReference>
<dbReference type="SMART" id="SM00543">
    <property type="entry name" value="MIF4G"/>
    <property type="match status" value="1"/>
</dbReference>
<comment type="similarity">
    <text evidence="2">Belongs to the CWC22 family.</text>
</comment>
<dbReference type="InterPro" id="IPR016024">
    <property type="entry name" value="ARM-type_fold"/>
</dbReference>
<dbReference type="PANTHER" id="PTHR18034:SF3">
    <property type="entry name" value="PRE-MRNA-SPLICING FACTOR CWC22 HOMOLOG"/>
    <property type="match status" value="1"/>
</dbReference>
<dbReference type="GO" id="GO:0003723">
    <property type="term" value="F:RNA binding"/>
    <property type="evidence" value="ECO:0007669"/>
    <property type="project" value="InterPro"/>
</dbReference>
<dbReference type="Gene3D" id="1.25.40.180">
    <property type="match status" value="1"/>
</dbReference>
<dbReference type="GO" id="GO:0000398">
    <property type="term" value="P:mRNA splicing, via spliceosome"/>
    <property type="evidence" value="ECO:0007669"/>
    <property type="project" value="TreeGrafter"/>
</dbReference>
<feature type="region of interest" description="Disordered" evidence="6">
    <location>
        <begin position="322"/>
        <end position="371"/>
    </location>
</feature>
<protein>
    <submittedName>
        <fullName evidence="7">Uncharacterized protein</fullName>
    </submittedName>
</protein>
<dbReference type="GO" id="GO:0071013">
    <property type="term" value="C:catalytic step 2 spliceosome"/>
    <property type="evidence" value="ECO:0007669"/>
    <property type="project" value="TreeGrafter"/>
</dbReference>
<organism evidence="7 8">
    <name type="scientific">Schistosoma margrebowiei</name>
    <dbReference type="NCBI Taxonomy" id="48269"/>
    <lineage>
        <taxon>Eukaryota</taxon>
        <taxon>Metazoa</taxon>
        <taxon>Spiralia</taxon>
        <taxon>Lophotrochozoa</taxon>
        <taxon>Platyhelminthes</taxon>
        <taxon>Trematoda</taxon>
        <taxon>Digenea</taxon>
        <taxon>Strigeidida</taxon>
        <taxon>Schistosomatoidea</taxon>
        <taxon>Schistosomatidae</taxon>
        <taxon>Schistosoma</taxon>
    </lineage>
</organism>
<evidence type="ECO:0000256" key="2">
    <source>
        <dbReference type="ARBA" id="ARBA00006856"/>
    </source>
</evidence>
<dbReference type="AlphaFoldDB" id="A0A183MLQ2"/>
<dbReference type="SMART" id="SM00544">
    <property type="entry name" value="MA3"/>
    <property type="match status" value="1"/>
</dbReference>
<evidence type="ECO:0000256" key="6">
    <source>
        <dbReference type="SAM" id="MobiDB-lite"/>
    </source>
</evidence>
<feature type="compositionally biased region" description="Basic and acidic residues" evidence="6">
    <location>
        <begin position="632"/>
        <end position="642"/>
    </location>
</feature>
<reference evidence="7 8" key="1">
    <citation type="submission" date="2018-11" db="EMBL/GenBank/DDBJ databases">
        <authorList>
            <consortium name="Pathogen Informatics"/>
        </authorList>
    </citation>
    <scope>NUCLEOTIDE SEQUENCE [LARGE SCALE GENOMIC DNA]</scope>
    <source>
        <strain evidence="7 8">Zambia</strain>
    </source>
</reference>
<feature type="region of interest" description="Disordered" evidence="6">
    <location>
        <begin position="632"/>
        <end position="775"/>
    </location>
</feature>
<dbReference type="FunFam" id="1.25.40.180:FF:000004">
    <property type="entry name" value="pre-mRNA-splicing factor CWC22 homolog"/>
    <property type="match status" value="1"/>
</dbReference>
<evidence type="ECO:0000313" key="8">
    <source>
        <dbReference type="Proteomes" id="UP000277204"/>
    </source>
</evidence>
<keyword evidence="5" id="KW-0539">Nucleus</keyword>
<evidence type="ECO:0000313" key="7">
    <source>
        <dbReference type="EMBL" id="VDP22620.1"/>
    </source>
</evidence>
<dbReference type="Pfam" id="PF02854">
    <property type="entry name" value="MIF4G"/>
    <property type="match status" value="1"/>
</dbReference>
<dbReference type="Proteomes" id="UP000277204">
    <property type="component" value="Unassembled WGS sequence"/>
</dbReference>
<feature type="compositionally biased region" description="Basic and acidic residues" evidence="6">
    <location>
        <begin position="1"/>
        <end position="16"/>
    </location>
</feature>
<comment type="subcellular location">
    <subcellularLocation>
        <location evidence="1">Nucleus speckle</location>
    </subcellularLocation>
</comment>
<dbReference type="SUPFAM" id="SSF48371">
    <property type="entry name" value="ARM repeat"/>
    <property type="match status" value="1"/>
</dbReference>
<feature type="compositionally biased region" description="Polar residues" evidence="6">
    <location>
        <begin position="757"/>
        <end position="766"/>
    </location>
</feature>
<evidence type="ECO:0000256" key="5">
    <source>
        <dbReference type="ARBA" id="ARBA00023242"/>
    </source>
</evidence>
<gene>
    <name evidence="7" type="ORF">SMRZ_LOCUS16977</name>
</gene>
<keyword evidence="4" id="KW-0508">mRNA splicing</keyword>
<name>A0A183MLQ2_9TREM</name>
<feature type="compositionally biased region" description="Basic and acidic residues" evidence="6">
    <location>
        <begin position="472"/>
        <end position="485"/>
    </location>
</feature>
<feature type="region of interest" description="Disordered" evidence="6">
    <location>
        <begin position="1"/>
        <end position="35"/>
    </location>
</feature>
<feature type="compositionally biased region" description="Acidic residues" evidence="6">
    <location>
        <begin position="322"/>
        <end position="354"/>
    </location>
</feature>
<feature type="compositionally biased region" description="Low complexity" evidence="6">
    <location>
        <begin position="448"/>
        <end position="462"/>
    </location>
</feature>
<keyword evidence="8" id="KW-1185">Reference proteome</keyword>
<dbReference type="InterPro" id="IPR050781">
    <property type="entry name" value="CWC22_splicing_factor"/>
</dbReference>